<keyword evidence="2" id="KW-1185">Reference proteome</keyword>
<evidence type="ECO:0000313" key="2">
    <source>
        <dbReference type="Proteomes" id="UP001186944"/>
    </source>
</evidence>
<dbReference type="EMBL" id="VSWD01000005">
    <property type="protein sequence ID" value="KAK3103735.1"/>
    <property type="molecule type" value="Genomic_DNA"/>
</dbReference>
<dbReference type="InterPro" id="IPR053047">
    <property type="entry name" value="E3_ubiq_ligase_TRAF3IP2"/>
</dbReference>
<gene>
    <name evidence="1" type="ORF">FSP39_021459</name>
</gene>
<dbReference type="GO" id="GO:0043123">
    <property type="term" value="P:positive regulation of canonical NF-kappaB signal transduction"/>
    <property type="evidence" value="ECO:0007669"/>
    <property type="project" value="TreeGrafter"/>
</dbReference>
<accession>A0AA88YF50</accession>
<organism evidence="1 2">
    <name type="scientific">Pinctada imbricata</name>
    <name type="common">Atlantic pearl-oyster</name>
    <name type="synonym">Pinctada martensii</name>
    <dbReference type="NCBI Taxonomy" id="66713"/>
    <lineage>
        <taxon>Eukaryota</taxon>
        <taxon>Metazoa</taxon>
        <taxon>Spiralia</taxon>
        <taxon>Lophotrochozoa</taxon>
        <taxon>Mollusca</taxon>
        <taxon>Bivalvia</taxon>
        <taxon>Autobranchia</taxon>
        <taxon>Pteriomorphia</taxon>
        <taxon>Pterioida</taxon>
        <taxon>Pterioidea</taxon>
        <taxon>Pteriidae</taxon>
        <taxon>Pinctada</taxon>
    </lineage>
</organism>
<evidence type="ECO:0008006" key="3">
    <source>
        <dbReference type="Google" id="ProtNLM"/>
    </source>
</evidence>
<dbReference type="GO" id="GO:0006959">
    <property type="term" value="P:humoral immune response"/>
    <property type="evidence" value="ECO:0007669"/>
    <property type="project" value="TreeGrafter"/>
</dbReference>
<proteinExistence type="predicted"/>
<evidence type="ECO:0000313" key="1">
    <source>
        <dbReference type="EMBL" id="KAK3103735.1"/>
    </source>
</evidence>
<comment type="caution">
    <text evidence="1">The sequence shown here is derived from an EMBL/GenBank/DDBJ whole genome shotgun (WGS) entry which is preliminary data.</text>
</comment>
<name>A0AA88YF50_PINIB</name>
<dbReference type="Proteomes" id="UP001186944">
    <property type="component" value="Unassembled WGS sequence"/>
</dbReference>
<dbReference type="PANTHER" id="PTHR34257:SF2">
    <property type="entry name" value="E3 UBIQUITIN LIGASE TRAF3IP2"/>
    <property type="match status" value="1"/>
</dbReference>
<dbReference type="PANTHER" id="PTHR34257">
    <property type="entry name" value="ADAPTER PROTEIN CIKS"/>
    <property type="match status" value="1"/>
</dbReference>
<reference evidence="1" key="1">
    <citation type="submission" date="2019-08" db="EMBL/GenBank/DDBJ databases">
        <title>The improved chromosome-level genome for the pearl oyster Pinctada fucata martensii using PacBio sequencing and Hi-C.</title>
        <authorList>
            <person name="Zheng Z."/>
        </authorList>
    </citation>
    <scope>NUCLEOTIDE SEQUENCE</scope>
    <source>
        <strain evidence="1">ZZ-2019</strain>
        <tissue evidence="1">Adductor muscle</tissue>
    </source>
</reference>
<dbReference type="AlphaFoldDB" id="A0AA88YF50"/>
<protein>
    <recommendedName>
        <fullName evidence="3">SEFIR domain-containing protein</fullName>
    </recommendedName>
</protein>
<sequence>MMNEQSSFQSTSYVSAMNGDNISLPDCPSLGQISPDSLMDSDGAISEEALFGSGQDNSTQTVCTCTYRLRKQGEGRTIYVTLADDSEQHVEEVANFCKSLEDEGFKIDFDYVASLIKNGPMNINHWRDQHFTEANLVLVCVSPRYAEYCSPNSNTDTLIYERIPNENRLAVRYIFNHIRSEIKDEYCKNKRFIPIVFMNSGGSHLNIPRCLRIAWPFYFPYDEELLKDHILA</sequence>